<dbReference type="PANTHER" id="PTHR45138:SF9">
    <property type="entry name" value="DIGUANYLATE CYCLASE DGCM-RELATED"/>
    <property type="match status" value="1"/>
</dbReference>
<dbReference type="NCBIfam" id="TIGR00229">
    <property type="entry name" value="sensory_box"/>
    <property type="match status" value="1"/>
</dbReference>
<dbReference type="EMBL" id="SJDL01000012">
    <property type="protein sequence ID" value="TBW56171.1"/>
    <property type="molecule type" value="Genomic_DNA"/>
</dbReference>
<dbReference type="Gene3D" id="3.30.450.20">
    <property type="entry name" value="PAS domain"/>
    <property type="match status" value="1"/>
</dbReference>
<comment type="catalytic activity">
    <reaction evidence="2">
        <text>2 GTP = 3',3'-c-di-GMP + 2 diphosphate</text>
        <dbReference type="Rhea" id="RHEA:24898"/>
        <dbReference type="ChEBI" id="CHEBI:33019"/>
        <dbReference type="ChEBI" id="CHEBI:37565"/>
        <dbReference type="ChEBI" id="CHEBI:58805"/>
        <dbReference type="EC" id="2.7.7.65"/>
    </reaction>
</comment>
<dbReference type="Pfam" id="PF00990">
    <property type="entry name" value="GGDEF"/>
    <property type="match status" value="1"/>
</dbReference>
<dbReference type="Gene3D" id="3.30.70.270">
    <property type="match status" value="1"/>
</dbReference>
<dbReference type="InterPro" id="IPR043128">
    <property type="entry name" value="Rev_trsase/Diguanyl_cyclase"/>
</dbReference>
<gene>
    <name evidence="5" type="ORF">EZI54_09490</name>
</gene>
<dbReference type="SUPFAM" id="SSF55785">
    <property type="entry name" value="PYP-like sensor domain (PAS domain)"/>
    <property type="match status" value="1"/>
</dbReference>
<evidence type="ECO:0000313" key="6">
    <source>
        <dbReference type="Proteomes" id="UP000313645"/>
    </source>
</evidence>
<dbReference type="Gene3D" id="3.30.450.40">
    <property type="match status" value="1"/>
</dbReference>
<dbReference type="InterPro" id="IPR029787">
    <property type="entry name" value="Nucleotide_cyclase"/>
</dbReference>
<dbReference type="SUPFAM" id="SSF55073">
    <property type="entry name" value="Nucleotide cyclase"/>
    <property type="match status" value="1"/>
</dbReference>
<accession>A0ABY1ZKP2</accession>
<feature type="domain" description="PAS" evidence="3">
    <location>
        <begin position="22"/>
        <end position="71"/>
    </location>
</feature>
<dbReference type="PROSITE" id="PS50112">
    <property type="entry name" value="PAS"/>
    <property type="match status" value="1"/>
</dbReference>
<dbReference type="InterPro" id="IPR000160">
    <property type="entry name" value="GGDEF_dom"/>
</dbReference>
<dbReference type="InterPro" id="IPR003018">
    <property type="entry name" value="GAF"/>
</dbReference>
<dbReference type="NCBIfam" id="TIGR00254">
    <property type="entry name" value="GGDEF"/>
    <property type="match status" value="1"/>
</dbReference>
<evidence type="ECO:0000256" key="1">
    <source>
        <dbReference type="ARBA" id="ARBA00012528"/>
    </source>
</evidence>
<comment type="caution">
    <text evidence="5">The sequence shown here is derived from an EMBL/GenBank/DDBJ whole genome shotgun (WGS) entry which is preliminary data.</text>
</comment>
<dbReference type="Proteomes" id="UP000313645">
    <property type="component" value="Unassembled WGS sequence"/>
</dbReference>
<dbReference type="InterPro" id="IPR035965">
    <property type="entry name" value="PAS-like_dom_sf"/>
</dbReference>
<reference evidence="5 6" key="1">
    <citation type="submission" date="2019-02" db="EMBL/GenBank/DDBJ databases">
        <title>Marinobacter halodurans sp. nov., a marine bacterium isolated from sea tidal flat.</title>
        <authorList>
            <person name="Yoo Y."/>
            <person name="Lee D.W."/>
            <person name="Kim B.S."/>
            <person name="Kim J.-J."/>
        </authorList>
    </citation>
    <scope>NUCLEOTIDE SEQUENCE [LARGE SCALE GENOMIC DNA]</scope>
    <source>
        <strain evidence="5 6">YJ-S3-2</strain>
    </source>
</reference>
<evidence type="ECO:0000313" key="5">
    <source>
        <dbReference type="EMBL" id="TBW56171.1"/>
    </source>
</evidence>
<dbReference type="PANTHER" id="PTHR45138">
    <property type="entry name" value="REGULATORY COMPONENTS OF SENSORY TRANSDUCTION SYSTEM"/>
    <property type="match status" value="1"/>
</dbReference>
<evidence type="ECO:0000256" key="2">
    <source>
        <dbReference type="ARBA" id="ARBA00034247"/>
    </source>
</evidence>
<proteinExistence type="predicted"/>
<dbReference type="EC" id="2.7.7.65" evidence="1"/>
<dbReference type="Pfam" id="PF13426">
    <property type="entry name" value="PAS_9"/>
    <property type="match status" value="1"/>
</dbReference>
<feature type="domain" description="GGDEF" evidence="4">
    <location>
        <begin position="338"/>
        <end position="470"/>
    </location>
</feature>
<dbReference type="InterPro" id="IPR001610">
    <property type="entry name" value="PAC"/>
</dbReference>
<dbReference type="InterPro" id="IPR029016">
    <property type="entry name" value="GAF-like_dom_sf"/>
</dbReference>
<dbReference type="SMART" id="SM00091">
    <property type="entry name" value="PAS"/>
    <property type="match status" value="1"/>
</dbReference>
<organism evidence="5 6">
    <name type="scientific">Marinobacter halodurans</name>
    <dbReference type="NCBI Taxonomy" id="2528979"/>
    <lineage>
        <taxon>Bacteria</taxon>
        <taxon>Pseudomonadati</taxon>
        <taxon>Pseudomonadota</taxon>
        <taxon>Gammaproteobacteria</taxon>
        <taxon>Pseudomonadales</taxon>
        <taxon>Marinobacteraceae</taxon>
        <taxon>Marinobacter</taxon>
    </lineage>
</organism>
<evidence type="ECO:0000259" key="3">
    <source>
        <dbReference type="PROSITE" id="PS50112"/>
    </source>
</evidence>
<dbReference type="RefSeq" id="WP_131481345.1">
    <property type="nucleotide sequence ID" value="NZ_SJDL01000012.1"/>
</dbReference>
<dbReference type="SMART" id="SM00267">
    <property type="entry name" value="GGDEF"/>
    <property type="match status" value="1"/>
</dbReference>
<dbReference type="InterPro" id="IPR000014">
    <property type="entry name" value="PAS"/>
</dbReference>
<dbReference type="CDD" id="cd00130">
    <property type="entry name" value="PAS"/>
    <property type="match status" value="1"/>
</dbReference>
<dbReference type="SUPFAM" id="SSF55781">
    <property type="entry name" value="GAF domain-like"/>
    <property type="match status" value="1"/>
</dbReference>
<dbReference type="SMART" id="SM00086">
    <property type="entry name" value="PAC"/>
    <property type="match status" value="1"/>
</dbReference>
<dbReference type="InterPro" id="IPR050469">
    <property type="entry name" value="Diguanylate_Cyclase"/>
</dbReference>
<keyword evidence="6" id="KW-1185">Reference proteome</keyword>
<dbReference type="Pfam" id="PF01590">
    <property type="entry name" value="GAF"/>
    <property type="match status" value="1"/>
</dbReference>
<name>A0ABY1ZKP2_9GAMM</name>
<protein>
    <recommendedName>
        <fullName evidence="1">diguanylate cyclase</fullName>
        <ecNumber evidence="1">2.7.7.65</ecNumber>
    </recommendedName>
</protein>
<evidence type="ECO:0000259" key="4">
    <source>
        <dbReference type="PROSITE" id="PS50887"/>
    </source>
</evidence>
<dbReference type="PROSITE" id="PS50887">
    <property type="entry name" value="GGDEF"/>
    <property type="match status" value="1"/>
</dbReference>
<dbReference type="CDD" id="cd01949">
    <property type="entry name" value="GGDEF"/>
    <property type="match status" value="1"/>
</dbReference>
<sequence length="475" mass="53403">MPLTSVFKDTSLSALSGVLPFVFANMDVAVIAADAEHRIAMVNRKACDMFGYDEVELVGQKARMLYADPADAIELQGTDSMDTDADPEDKTVVINYRRKSGQSFDGETLVAPIDSPERQNLLFLVFIRDVTHRLATEHTLSQLHTITTSRELGFEERIDAILRLGTEHFGLPIGVFSHIAGDTCTVMRVIDPDGVLKPGMTFRFAEIYCSHVYNVDDVRGFFHAGESEIRSHPCYINFQLEAYLGATIFVDGERYGTLNFSSPEPTTPFSNQDIELVRLFAQWVGHELARRADVQKLEEARLELEVRARTDALTGMFNRRYMEERLDAELDRSRRYGNTLAVVLLDFDHFKSINDQYGHAAGDVALELFADKVRELSRATDVTARWGGEEFLILMPETDLAGAWNFLERLADSLRTIGFTRKGQRITLTMSIGLAIARSDDDRDTVVNRADEAMYRAKSSGRNRICLAVGDEHYG</sequence>